<evidence type="ECO:0000313" key="3">
    <source>
        <dbReference type="RefSeq" id="XP_025425987.1"/>
    </source>
</evidence>
<dbReference type="SUPFAM" id="SSF52058">
    <property type="entry name" value="L domain-like"/>
    <property type="match status" value="1"/>
</dbReference>
<dbReference type="Pfam" id="PF13855">
    <property type="entry name" value="LRR_8"/>
    <property type="match status" value="1"/>
</dbReference>
<evidence type="ECO:0000256" key="1">
    <source>
        <dbReference type="SAM" id="MobiDB-lite"/>
    </source>
</evidence>
<feature type="region of interest" description="Disordered" evidence="1">
    <location>
        <begin position="212"/>
        <end position="232"/>
    </location>
</feature>
<sequence length="232" mass="26259">MESYLDEVNNNNRNMGITTLLEDTVKNRNLDQITSLKLQAPMSVNRLCMLGTYVPNLVELDLTDSFLPSFRDFAFKLNNLKVLKVASCNLKSLDGIWNIPNVEVLYAPDNDINDLMLCSTLIKLVNLDLSKNKIMNLTRLHFLNFCEHLRCLSLTGCPVAKIENFEKNIREILPNLEQFNGNQTAEIENVKPKLTIQSIVCGNITAALRSKKANHKGNRKHSLEAETNILSQ</sequence>
<dbReference type="Gene3D" id="3.80.10.10">
    <property type="entry name" value="Ribonuclease Inhibitor"/>
    <property type="match status" value="1"/>
</dbReference>
<reference evidence="3" key="1">
    <citation type="submission" date="2025-08" db="UniProtKB">
        <authorList>
            <consortium name="RefSeq"/>
        </authorList>
    </citation>
    <scope>IDENTIFICATION</scope>
    <source>
        <tissue evidence="3">Whole body</tissue>
    </source>
</reference>
<dbReference type="PANTHER" id="PTHR22708">
    <property type="entry name" value="LEUCINE-RICH REPEAT-CONTAINING PROTEIN 56"/>
    <property type="match status" value="1"/>
</dbReference>
<dbReference type="InterPro" id="IPR032675">
    <property type="entry name" value="LRR_dom_sf"/>
</dbReference>
<organism evidence="2 3">
    <name type="scientific">Sipha flava</name>
    <name type="common">yellow sugarcane aphid</name>
    <dbReference type="NCBI Taxonomy" id="143950"/>
    <lineage>
        <taxon>Eukaryota</taxon>
        <taxon>Metazoa</taxon>
        <taxon>Ecdysozoa</taxon>
        <taxon>Arthropoda</taxon>
        <taxon>Hexapoda</taxon>
        <taxon>Insecta</taxon>
        <taxon>Pterygota</taxon>
        <taxon>Neoptera</taxon>
        <taxon>Paraneoptera</taxon>
        <taxon>Hemiptera</taxon>
        <taxon>Sternorrhyncha</taxon>
        <taxon>Aphidomorpha</taxon>
        <taxon>Aphidoidea</taxon>
        <taxon>Aphididae</taxon>
        <taxon>Sipha</taxon>
    </lineage>
</organism>
<dbReference type="InterPro" id="IPR001611">
    <property type="entry name" value="Leu-rich_rpt"/>
</dbReference>
<dbReference type="InterPro" id="IPR040091">
    <property type="entry name" value="LRRC56"/>
</dbReference>
<accession>A0A8B8GUI2</accession>
<dbReference type="AlphaFoldDB" id="A0A8B8GUI2"/>
<name>A0A8B8GUI2_9HEMI</name>
<dbReference type="RefSeq" id="XP_025425987.1">
    <property type="nucleotide sequence ID" value="XM_025570202.1"/>
</dbReference>
<proteinExistence type="predicted"/>
<dbReference type="PANTHER" id="PTHR22708:SF0">
    <property type="entry name" value="LEUCINE-RICH REPEAT-CONTAINING PROTEIN 56"/>
    <property type="match status" value="1"/>
</dbReference>
<dbReference type="OrthoDB" id="433501at2759"/>
<protein>
    <submittedName>
        <fullName evidence="3">Adenylate cyclase-like</fullName>
    </submittedName>
</protein>
<evidence type="ECO:0000313" key="2">
    <source>
        <dbReference type="Proteomes" id="UP000694846"/>
    </source>
</evidence>
<keyword evidence="2" id="KW-1185">Reference proteome</keyword>
<gene>
    <name evidence="3" type="primary">LOC112694659</name>
</gene>
<dbReference type="PROSITE" id="PS51450">
    <property type="entry name" value="LRR"/>
    <property type="match status" value="1"/>
</dbReference>
<dbReference type="GeneID" id="112694659"/>
<dbReference type="Proteomes" id="UP000694846">
    <property type="component" value="Unplaced"/>
</dbReference>